<reference evidence="4 5" key="1">
    <citation type="submission" date="2019-02" db="EMBL/GenBank/DDBJ databases">
        <title>Prokaryotic population dynamics and viral predation in marine succession experiment using metagenomics: the confinement effect.</title>
        <authorList>
            <person name="Haro-Moreno J.M."/>
            <person name="Rodriguez-Valera F."/>
            <person name="Lopez-Perez M."/>
        </authorList>
    </citation>
    <scope>NUCLEOTIDE SEQUENCE [LARGE SCALE GENOMIC DNA]</scope>
    <source>
        <strain evidence="4">MED-G167</strain>
    </source>
</reference>
<name>A0A520MB22_9GAMM</name>
<organism evidence="4 5">
    <name type="scientific">SAR86 cluster bacterium</name>
    <dbReference type="NCBI Taxonomy" id="2030880"/>
    <lineage>
        <taxon>Bacteria</taxon>
        <taxon>Pseudomonadati</taxon>
        <taxon>Pseudomonadota</taxon>
        <taxon>Gammaproteobacteria</taxon>
        <taxon>SAR86 cluster</taxon>
    </lineage>
</organism>
<feature type="domain" description="Peptidase M16 N-terminal" evidence="2">
    <location>
        <begin position="494"/>
        <end position="611"/>
    </location>
</feature>
<accession>A0A520MB22</accession>
<dbReference type="Pfam" id="PF05193">
    <property type="entry name" value="Peptidase_M16_C"/>
    <property type="match status" value="2"/>
</dbReference>
<comment type="similarity">
    <text evidence="1">Belongs to the peptidase M16 family.</text>
</comment>
<evidence type="ECO:0000259" key="2">
    <source>
        <dbReference type="Pfam" id="PF00675"/>
    </source>
</evidence>
<dbReference type="Gene3D" id="3.30.830.10">
    <property type="entry name" value="Metalloenzyme, LuxS/M16 peptidase-like"/>
    <property type="match status" value="4"/>
</dbReference>
<evidence type="ECO:0000313" key="4">
    <source>
        <dbReference type="EMBL" id="RZO18435.1"/>
    </source>
</evidence>
<dbReference type="EMBL" id="SHBM01000008">
    <property type="protein sequence ID" value="RZO18435.1"/>
    <property type="molecule type" value="Genomic_DNA"/>
</dbReference>
<dbReference type="Proteomes" id="UP000318359">
    <property type="component" value="Unassembled WGS sequence"/>
</dbReference>
<comment type="caution">
    <text evidence="4">The sequence shown here is derived from an EMBL/GenBank/DDBJ whole genome shotgun (WGS) entry which is preliminary data.</text>
</comment>
<dbReference type="InterPro" id="IPR011765">
    <property type="entry name" value="Pept_M16_N"/>
</dbReference>
<feature type="domain" description="Peptidase M16 C-terminal" evidence="3">
    <location>
        <begin position="647"/>
        <end position="827"/>
    </location>
</feature>
<dbReference type="InterPro" id="IPR011249">
    <property type="entry name" value="Metalloenz_LuxS/M16"/>
</dbReference>
<dbReference type="Pfam" id="PF00675">
    <property type="entry name" value="Peptidase_M16"/>
    <property type="match status" value="2"/>
</dbReference>
<sequence length="914" mass="101977">MKTSKIQFILLVVLTFSLGQTFASSIYSKSDLEVPDIEFDTFTLDNGLTVVVHEDRKVPMVAVNVWYHVGSKNEKPGKTGFAHLFEHLMFNGTENYNAEYFEPFEKIGATDQNGTTNNDRTNYFQNVPTNALDLALWMESERMGHILNVIDEDKLNEQRGVVQNEKRQGENQPYGQVWNAIGKAVFPKGHPYSWSVIGSMEDLNAATLEDVKEWFETYYGPTNAVIALAGDIDLETAKSKVEEYFGDIPGGPPLSKPKKWIAKRNEQTREVMQDNVPQTRIYKVWNVPEDGTKEAQALDLASSTLAGSKNSPLYQELVYKTGLATGVSAFYYGREIAGLFIIVATVAPGQDADEVENVIDTTLEKYLQRGPDPKLLKNTKTSTISGLTNGLQRIGGFGGKSDILATYQTLYGDAGAFREILEMYLDTSASDIKKTANKWLTSGDYVLSIVPAKKTSVVKSNIDRSKGIPYPTEKLSYSFPKIQSTVLENGSKLVLAERNDVPLVQLEVVFDKGYSLERNDQLGLVNFTMAMVDEGTKKYSSLEFAEAQESLGSGIGFGSGIDTTYASMSALKVNLEPTLDLFKEALENPTFPQEELDKVKKRWLASIDQELNNPRSMASRAIRPLVYGEGHPYSKESSSGTKETVSNFSRDDLISMYKELTNPNNATFIVTGDISIDEASDLLNKKFSNWKTSDKGSADVDLFTVADQSKPRVFLIDKPGAIQSYILAGQLLPPTNSEDDILMDYMNYAIAGSFTSRLNMNLREDKSWSYGVRTSTGYSKGQRLMRMTAPVQTDQTAPSIQEVLREYNEYISDAPITEEELSKIKKARTLRLPGQYETLGALLGGIEDIVNYDREFTYLDTIADKRNAIQLEDVRAASLKYLDPNKWTWVIVGDLKKIEKPIRDLNIGEVNIIK</sequence>
<dbReference type="SUPFAM" id="SSF63411">
    <property type="entry name" value="LuxS/MPP-like metallohydrolase"/>
    <property type="match status" value="4"/>
</dbReference>
<dbReference type="InterPro" id="IPR007863">
    <property type="entry name" value="Peptidase_M16_C"/>
</dbReference>
<protein>
    <submittedName>
        <fullName evidence="4">Insulinase family protein</fullName>
    </submittedName>
</protein>
<evidence type="ECO:0000259" key="3">
    <source>
        <dbReference type="Pfam" id="PF05193"/>
    </source>
</evidence>
<evidence type="ECO:0000313" key="5">
    <source>
        <dbReference type="Proteomes" id="UP000318359"/>
    </source>
</evidence>
<evidence type="ECO:0000256" key="1">
    <source>
        <dbReference type="ARBA" id="ARBA00007261"/>
    </source>
</evidence>
<proteinExistence type="inferred from homology"/>
<dbReference type="PANTHER" id="PTHR11851:SF49">
    <property type="entry name" value="MITOCHONDRIAL-PROCESSING PEPTIDASE SUBUNIT ALPHA"/>
    <property type="match status" value="1"/>
</dbReference>
<gene>
    <name evidence="4" type="ORF">EVB00_01035</name>
</gene>
<feature type="domain" description="Peptidase M16 C-terminal" evidence="3">
    <location>
        <begin position="206"/>
        <end position="381"/>
    </location>
</feature>
<dbReference type="AlphaFoldDB" id="A0A520MB22"/>
<dbReference type="InterPro" id="IPR050361">
    <property type="entry name" value="MPP/UQCRC_Complex"/>
</dbReference>
<dbReference type="PANTHER" id="PTHR11851">
    <property type="entry name" value="METALLOPROTEASE"/>
    <property type="match status" value="1"/>
</dbReference>
<feature type="domain" description="Peptidase M16 N-terminal" evidence="2">
    <location>
        <begin position="50"/>
        <end position="173"/>
    </location>
</feature>
<dbReference type="GO" id="GO:0046872">
    <property type="term" value="F:metal ion binding"/>
    <property type="evidence" value="ECO:0007669"/>
    <property type="project" value="InterPro"/>
</dbReference>